<dbReference type="EMBL" id="KX619650">
    <property type="protein sequence ID" value="AOT27770.1"/>
    <property type="molecule type" value="Genomic_DNA"/>
</dbReference>
<dbReference type="InterPro" id="IPR035252">
    <property type="entry name" value="Gp44"/>
</dbReference>
<accession>A0A1D8EZU2</accession>
<proteinExistence type="predicted"/>
<gene>
    <name evidence="1" type="ORF">SEA_JERM_47</name>
</gene>
<reference evidence="2" key="1">
    <citation type="submission" date="2016-07" db="EMBL/GenBank/DDBJ databases">
        <authorList>
            <person name="Florea S."/>
            <person name="Webb J.S."/>
            <person name="Jaromczyk J."/>
            <person name="Schardl C.L."/>
        </authorList>
    </citation>
    <scope>NUCLEOTIDE SEQUENCE [LARGE SCALE GENOMIC DNA]</scope>
</reference>
<evidence type="ECO:0000313" key="1">
    <source>
        <dbReference type="EMBL" id="AOT27770.1"/>
    </source>
</evidence>
<protein>
    <submittedName>
        <fullName evidence="1">Uncharacterized protein</fullName>
    </submittedName>
</protein>
<evidence type="ECO:0000313" key="2">
    <source>
        <dbReference type="Proteomes" id="UP000223395"/>
    </source>
</evidence>
<sequence>MPDRFEAIVVEPRDPALPLDVQGVNLRRKAIEAMKDLGTVDENSVRYKAGTEDATLNVEGHFTSLWQRNLFAALFYADGKANKERDAAYVTDEDRRNFTSVRVNRDPYAA</sequence>
<organism evidence="1 2">
    <name type="scientific">Mycobacterium phage Jerm</name>
    <dbReference type="NCBI Taxonomy" id="1897503"/>
    <lineage>
        <taxon>Viruses</taxon>
        <taxon>Duplodnaviria</taxon>
        <taxon>Heunggongvirae</taxon>
        <taxon>Uroviricota</taxon>
        <taxon>Caudoviricetes</taxon>
        <taxon>Turbidovirus</taxon>
        <taxon>Turbidovirus turbido</taxon>
    </lineage>
</organism>
<dbReference type="Proteomes" id="UP000223395">
    <property type="component" value="Segment"/>
</dbReference>
<dbReference type="Pfam" id="PF17510">
    <property type="entry name" value="GP44"/>
    <property type="match status" value="1"/>
</dbReference>
<name>A0A1D8EZU2_9CAUD</name>